<keyword evidence="3" id="KW-1133">Transmembrane helix</keyword>
<dbReference type="PANTHER" id="PTHR23508">
    <property type="entry name" value="CARBOXYLIC ACID TRANSPORTER PROTEIN HOMOLOG"/>
    <property type="match status" value="1"/>
</dbReference>
<dbReference type="PROSITE" id="PS00216">
    <property type="entry name" value="SUGAR_TRANSPORT_1"/>
    <property type="match status" value="1"/>
</dbReference>
<dbReference type="RefSeq" id="WP_050586788.1">
    <property type="nucleotide sequence ID" value="NZ_LJRI01001448.1"/>
</dbReference>
<dbReference type="PANTHER" id="PTHR23508:SF10">
    <property type="entry name" value="CARBOXYLIC ACID TRANSPORTER PROTEIN HOMOLOG"/>
    <property type="match status" value="1"/>
</dbReference>
<dbReference type="Gene3D" id="1.20.1250.20">
    <property type="entry name" value="MFS general substrate transporter like domains"/>
    <property type="match status" value="1"/>
</dbReference>
<evidence type="ECO:0000313" key="6">
    <source>
        <dbReference type="Proteomes" id="UP000050384"/>
    </source>
</evidence>
<dbReference type="InterPro" id="IPR005829">
    <property type="entry name" value="Sugar_transporter_CS"/>
</dbReference>
<comment type="subcellular location">
    <subcellularLocation>
        <location evidence="1">Membrane</location>
        <topology evidence="1">Multi-pass membrane protein</topology>
    </subcellularLocation>
</comment>
<dbReference type="SUPFAM" id="SSF103473">
    <property type="entry name" value="MFS general substrate transporter"/>
    <property type="match status" value="1"/>
</dbReference>
<organism evidence="5 6">
    <name type="scientific">Pseudomonas syringae pv. spinaceae</name>
    <dbReference type="NCBI Taxonomy" id="264459"/>
    <lineage>
        <taxon>Bacteria</taxon>
        <taxon>Pseudomonadati</taxon>
        <taxon>Pseudomonadota</taxon>
        <taxon>Gammaproteobacteria</taxon>
        <taxon>Pseudomonadales</taxon>
        <taxon>Pseudomonadaceae</taxon>
        <taxon>Pseudomonas</taxon>
        <taxon>Pseudomonas syringae</taxon>
    </lineage>
</organism>
<name>A0A0Q0AAF8_PSESX</name>
<keyword evidence="5" id="KW-0813">Transport</keyword>
<dbReference type="InterPro" id="IPR020846">
    <property type="entry name" value="MFS_dom"/>
</dbReference>
<keyword evidence="4" id="KW-0472">Membrane</keyword>
<gene>
    <name evidence="5" type="ORF">ALO94_01690</name>
</gene>
<evidence type="ECO:0000313" key="5">
    <source>
        <dbReference type="EMBL" id="KPY60931.1"/>
    </source>
</evidence>
<keyword evidence="2" id="KW-0812">Transmembrane</keyword>
<dbReference type="EMBL" id="LJRI01001448">
    <property type="protein sequence ID" value="KPY60931.1"/>
    <property type="molecule type" value="Genomic_DNA"/>
</dbReference>
<keyword evidence="5" id="KW-0762">Sugar transport</keyword>
<dbReference type="Pfam" id="PF07690">
    <property type="entry name" value="MFS_1"/>
    <property type="match status" value="1"/>
</dbReference>
<comment type="caution">
    <text evidence="5">The sequence shown here is derived from an EMBL/GenBank/DDBJ whole genome shotgun (WGS) entry which is preliminary data.</text>
</comment>
<sequence length="129" mass="13893">MDAAIPPRALIDQRPLVALRVRVLALCFFVALFDGFDTPAIAYTGPAMLANFSLAPTALVPKMTAGVIGMALGAMLLGTLADRFGRRPVVVGAVVWFSLTILVTAWTCDLNPSSSYVSLPDWAWAEQRR</sequence>
<dbReference type="AlphaFoldDB" id="A0A0Q0AAF8"/>
<dbReference type="GO" id="GO:0046943">
    <property type="term" value="F:carboxylic acid transmembrane transporter activity"/>
    <property type="evidence" value="ECO:0007669"/>
    <property type="project" value="TreeGrafter"/>
</dbReference>
<proteinExistence type="predicted"/>
<reference evidence="5 6" key="1">
    <citation type="submission" date="2015-09" db="EMBL/GenBank/DDBJ databases">
        <title>Genome announcement of multiple Pseudomonas syringae strains.</title>
        <authorList>
            <person name="Thakur S."/>
            <person name="Wang P.W."/>
            <person name="Gong Y."/>
            <person name="Weir B.S."/>
            <person name="Guttman D.S."/>
        </authorList>
    </citation>
    <scope>NUCLEOTIDE SEQUENCE [LARGE SCALE GENOMIC DNA]</scope>
    <source>
        <strain evidence="5 6">ICMP16929</strain>
    </source>
</reference>
<evidence type="ECO:0000256" key="4">
    <source>
        <dbReference type="ARBA" id="ARBA00023136"/>
    </source>
</evidence>
<dbReference type="InterPro" id="IPR036259">
    <property type="entry name" value="MFS_trans_sf"/>
</dbReference>
<accession>A0A0Q0AAF8</accession>
<evidence type="ECO:0000256" key="2">
    <source>
        <dbReference type="ARBA" id="ARBA00022692"/>
    </source>
</evidence>
<dbReference type="Proteomes" id="UP000050384">
    <property type="component" value="Unassembled WGS sequence"/>
</dbReference>
<dbReference type="GO" id="GO:0005886">
    <property type="term" value="C:plasma membrane"/>
    <property type="evidence" value="ECO:0007669"/>
    <property type="project" value="TreeGrafter"/>
</dbReference>
<dbReference type="PATRIC" id="fig|264459.3.peg.3024"/>
<dbReference type="PROSITE" id="PS50850">
    <property type="entry name" value="MFS"/>
    <property type="match status" value="1"/>
</dbReference>
<protein>
    <submittedName>
        <fullName evidence="5">Sugar transporter family protein 6</fullName>
    </submittedName>
</protein>
<evidence type="ECO:0000256" key="1">
    <source>
        <dbReference type="ARBA" id="ARBA00004141"/>
    </source>
</evidence>
<dbReference type="InterPro" id="IPR011701">
    <property type="entry name" value="MFS"/>
</dbReference>
<evidence type="ECO:0000256" key="3">
    <source>
        <dbReference type="ARBA" id="ARBA00022989"/>
    </source>
</evidence>